<evidence type="ECO:0000256" key="2">
    <source>
        <dbReference type="SAM" id="MobiDB-lite"/>
    </source>
</evidence>
<feature type="compositionally biased region" description="Polar residues" evidence="2">
    <location>
        <begin position="79"/>
        <end position="89"/>
    </location>
</feature>
<keyword evidence="3" id="KW-0540">Nuclease</keyword>
<dbReference type="EMBL" id="CAADEX010000152">
    <property type="protein sequence ID" value="VFJ65603.1"/>
    <property type="molecule type" value="Genomic_DNA"/>
</dbReference>
<dbReference type="AlphaFoldDB" id="A0A450TEU1"/>
<proteinExistence type="predicted"/>
<keyword evidence="3" id="KW-0255">Endonuclease</keyword>
<name>A0A450TEU1_9GAMM</name>
<dbReference type="Pfam" id="PF05016">
    <property type="entry name" value="ParE_toxin"/>
    <property type="match status" value="1"/>
</dbReference>
<reference evidence="3" key="1">
    <citation type="submission" date="2019-02" db="EMBL/GenBank/DDBJ databases">
        <authorList>
            <person name="Gruber-Vodicka R. H."/>
            <person name="Seah K. B. B."/>
        </authorList>
    </citation>
    <scope>NUCLEOTIDE SEQUENCE</scope>
    <source>
        <strain evidence="3">BECK_DK47</strain>
    </source>
</reference>
<organism evidence="3">
    <name type="scientific">Candidatus Kentrum sp. DK</name>
    <dbReference type="NCBI Taxonomy" id="2126562"/>
    <lineage>
        <taxon>Bacteria</taxon>
        <taxon>Pseudomonadati</taxon>
        <taxon>Pseudomonadota</taxon>
        <taxon>Gammaproteobacteria</taxon>
        <taxon>Candidatus Kentrum</taxon>
    </lineage>
</organism>
<feature type="compositionally biased region" description="Polar residues" evidence="2">
    <location>
        <begin position="96"/>
        <end position="112"/>
    </location>
</feature>
<feature type="region of interest" description="Disordered" evidence="2">
    <location>
        <begin position="43"/>
        <end position="158"/>
    </location>
</feature>
<accession>A0A450TEU1</accession>
<keyword evidence="1" id="KW-1277">Toxin-antitoxin system</keyword>
<dbReference type="GO" id="GO:0004519">
    <property type="term" value="F:endonuclease activity"/>
    <property type="evidence" value="ECO:0007669"/>
    <property type="project" value="UniProtKB-KW"/>
</dbReference>
<dbReference type="SUPFAM" id="SSF143011">
    <property type="entry name" value="RelE-like"/>
    <property type="match status" value="1"/>
</dbReference>
<evidence type="ECO:0000313" key="3">
    <source>
        <dbReference type="EMBL" id="VFJ65603.1"/>
    </source>
</evidence>
<gene>
    <name evidence="3" type="ORF">BECKDK2373B_GA0170837_11524</name>
</gene>
<dbReference type="InterPro" id="IPR007712">
    <property type="entry name" value="RelE/ParE_toxin"/>
</dbReference>
<dbReference type="Gene3D" id="3.30.2310.20">
    <property type="entry name" value="RelE-like"/>
    <property type="match status" value="1"/>
</dbReference>
<keyword evidence="3" id="KW-0378">Hydrolase</keyword>
<evidence type="ECO:0000256" key="1">
    <source>
        <dbReference type="ARBA" id="ARBA00022649"/>
    </source>
</evidence>
<dbReference type="InterPro" id="IPR035093">
    <property type="entry name" value="RelE/ParE_toxin_dom_sf"/>
</dbReference>
<sequence>MTQKPVPHAINKSLDGRQYPIDLTEDHNRRDLRCAALARFHHRRNTPDSRGNLGTVRRQHRGNCRGCGASPTAPDGKRSSMTGSKSGTASDALPDSASQARHQGIAESSATCTRRRQTTYRSACRRPIPPSPAGYKHGVPAGQKSRPGERRSQRWPFFDAPRKNPETLFFRYVKKMQGFDAVYRLRIGQYRLIYEIIEGDLVVLIIKFGPRGDVYR</sequence>
<protein>
    <submittedName>
        <fullName evidence="3">mRNA-degrading endonuclease RelE, toxin component of the RelBE toxin-antitoxin system</fullName>
    </submittedName>
</protein>